<dbReference type="EMBL" id="CP003156">
    <property type="protein sequence ID" value="AEV33920.1"/>
    <property type="molecule type" value="Genomic_DNA"/>
</dbReference>
<dbReference type="Proteomes" id="UP000005631">
    <property type="component" value="Chromosome"/>
</dbReference>
<keyword evidence="4" id="KW-1185">Reference proteome</keyword>
<dbReference type="KEGG" id="oho:Oweho_2963"/>
<dbReference type="OrthoDB" id="1522859at2"/>
<dbReference type="Pfam" id="PF03544">
    <property type="entry name" value="TonB_C"/>
    <property type="match status" value="1"/>
</dbReference>
<dbReference type="GO" id="GO:0031992">
    <property type="term" value="F:energy transducer activity"/>
    <property type="evidence" value="ECO:0007669"/>
    <property type="project" value="TreeGrafter"/>
</dbReference>
<protein>
    <submittedName>
        <fullName evidence="3">Gram-negative bacterial tonB protein</fullName>
    </submittedName>
</protein>
<feature type="signal peptide" evidence="1">
    <location>
        <begin position="1"/>
        <end position="18"/>
    </location>
</feature>
<evidence type="ECO:0000259" key="2">
    <source>
        <dbReference type="PROSITE" id="PS52015"/>
    </source>
</evidence>
<feature type="chain" id="PRO_5003515366" evidence="1">
    <location>
        <begin position="19"/>
        <end position="431"/>
    </location>
</feature>
<dbReference type="InterPro" id="IPR051045">
    <property type="entry name" value="TonB-dependent_transducer"/>
</dbReference>
<dbReference type="Gene3D" id="3.30.1150.10">
    <property type="match status" value="1"/>
</dbReference>
<dbReference type="STRING" id="926562.Oweho_2963"/>
<keyword evidence="1" id="KW-0732">Signal</keyword>
<dbReference type="InterPro" id="IPR037682">
    <property type="entry name" value="TonB_C"/>
</dbReference>
<dbReference type="HOGENOM" id="CLU_635911_0_0_10"/>
<evidence type="ECO:0000313" key="4">
    <source>
        <dbReference type="Proteomes" id="UP000005631"/>
    </source>
</evidence>
<dbReference type="GO" id="GO:0098797">
    <property type="term" value="C:plasma membrane protein complex"/>
    <property type="evidence" value="ECO:0007669"/>
    <property type="project" value="TreeGrafter"/>
</dbReference>
<sequence>MKYLLLLLFTLSFAFSKAEGLQFTDCNSQDCNDKKLQDFEEQTFKLIQSKLGYIVSDSLYLSFRINNIGVVTFSHEFVTSSSITLTLAKEQIRALSAKLKPSINGKTYSWSWKISLPKNVNEYTAFENTIYFPLVSQCNTFNQKGKKACFRYVLNVADWEISKRYPKDNARYNLYFQNGKVVGVDPTRLPLNKSYTDSAVSAINRKVLQMADSTTLQNSENFVIEIEMGNTFNRSYAKKRLKYLRTLSSKRMYIDETFEFSAKYYNSKPKKEASNVLKNLAHIGMDKLDTIQVKGKSYSIDSIRGVSETGIVLEKQRDNSFPIYAGCENSTNSKEETRKCFQQKILTHVSSNFQFPDEARTQGIQGRIYVNFVIEKDGSIGNIDLIRNVHPLLDFESIRVVSEIPDVDKPAMQKGEPVRMSFTLPINTKLQ</sequence>
<name>G8R1X0_OWEHD</name>
<dbReference type="GO" id="GO:0055085">
    <property type="term" value="P:transmembrane transport"/>
    <property type="evidence" value="ECO:0007669"/>
    <property type="project" value="InterPro"/>
</dbReference>
<dbReference type="eggNOG" id="COG0810">
    <property type="taxonomic scope" value="Bacteria"/>
</dbReference>
<dbReference type="SUPFAM" id="SSF74653">
    <property type="entry name" value="TolA/TonB C-terminal domain"/>
    <property type="match status" value="1"/>
</dbReference>
<dbReference type="RefSeq" id="WP_014203269.1">
    <property type="nucleotide sequence ID" value="NC_016599.1"/>
</dbReference>
<evidence type="ECO:0000313" key="3">
    <source>
        <dbReference type="EMBL" id="AEV33920.1"/>
    </source>
</evidence>
<accession>G8R1X0</accession>
<reference evidence="3 4" key="1">
    <citation type="journal article" date="2012" name="Stand. Genomic Sci.">
        <title>Genome sequence of the orange-pigmented seawater bacterium Owenweeksia hongkongensis type strain (UST20020801(T)).</title>
        <authorList>
            <person name="Riedel T."/>
            <person name="Held B."/>
            <person name="Nolan M."/>
            <person name="Lucas S."/>
            <person name="Lapidus A."/>
            <person name="Tice H."/>
            <person name="Del Rio T.G."/>
            <person name="Cheng J.F."/>
            <person name="Han C."/>
            <person name="Tapia R."/>
            <person name="Goodwin L.A."/>
            <person name="Pitluck S."/>
            <person name="Liolios K."/>
            <person name="Mavromatis K."/>
            <person name="Pagani I."/>
            <person name="Ivanova N."/>
            <person name="Mikhailova N."/>
            <person name="Pati A."/>
            <person name="Chen A."/>
            <person name="Palaniappan K."/>
            <person name="Rohde M."/>
            <person name="Tindall B.J."/>
            <person name="Detter J.C."/>
            <person name="Goker M."/>
            <person name="Woyke T."/>
            <person name="Bristow J."/>
            <person name="Eisen J.A."/>
            <person name="Markowitz V."/>
            <person name="Hugenholtz P."/>
            <person name="Klenk H.P."/>
            <person name="Kyrpides N.C."/>
        </authorList>
    </citation>
    <scope>NUCLEOTIDE SEQUENCE</scope>
    <source>
        <strain evidence="4">DSM 17368 / JCM 12287 / NRRL B-23963</strain>
    </source>
</reference>
<dbReference type="PANTHER" id="PTHR33446">
    <property type="entry name" value="PROTEIN TONB-RELATED"/>
    <property type="match status" value="1"/>
</dbReference>
<dbReference type="PROSITE" id="PS52015">
    <property type="entry name" value="TONB_CTD"/>
    <property type="match status" value="1"/>
</dbReference>
<evidence type="ECO:0000256" key="1">
    <source>
        <dbReference type="SAM" id="SignalP"/>
    </source>
</evidence>
<proteinExistence type="predicted"/>
<feature type="domain" description="TonB C-terminal" evidence="2">
    <location>
        <begin position="340"/>
        <end position="431"/>
    </location>
</feature>
<dbReference type="AlphaFoldDB" id="G8R1X0"/>
<dbReference type="PANTHER" id="PTHR33446:SF2">
    <property type="entry name" value="PROTEIN TONB"/>
    <property type="match status" value="1"/>
</dbReference>
<gene>
    <name evidence="3" type="ordered locus">Oweho_2963</name>
</gene>
<organism evidence="3 4">
    <name type="scientific">Owenweeksia hongkongensis (strain DSM 17368 / CIP 108786 / JCM 12287 / NRRL B-23963 / UST20020801)</name>
    <dbReference type="NCBI Taxonomy" id="926562"/>
    <lineage>
        <taxon>Bacteria</taxon>
        <taxon>Pseudomonadati</taxon>
        <taxon>Bacteroidota</taxon>
        <taxon>Flavobacteriia</taxon>
        <taxon>Flavobacteriales</taxon>
        <taxon>Owenweeksiaceae</taxon>
        <taxon>Owenweeksia</taxon>
    </lineage>
</organism>